<evidence type="ECO:0000313" key="4">
    <source>
        <dbReference type="Proteomes" id="UP000297851"/>
    </source>
</evidence>
<evidence type="ECO:0000256" key="2">
    <source>
        <dbReference type="SAM" id="Phobius"/>
    </source>
</evidence>
<gene>
    <name evidence="3" type="ORF">E3T25_01210</name>
</gene>
<proteinExistence type="predicted"/>
<keyword evidence="2" id="KW-1133">Transmembrane helix</keyword>
<reference evidence="3 4" key="1">
    <citation type="submission" date="2019-03" db="EMBL/GenBank/DDBJ databases">
        <title>Genomics of glacier-inhabiting Cryobacterium strains.</title>
        <authorList>
            <person name="Liu Q."/>
            <person name="Xin Y.-H."/>
        </authorList>
    </citation>
    <scope>NUCLEOTIDE SEQUENCE [LARGE SCALE GENOMIC DNA]</scope>
    <source>
        <strain evidence="3 4">TMT2-16</strain>
    </source>
</reference>
<feature type="compositionally biased region" description="Basic and acidic residues" evidence="1">
    <location>
        <begin position="83"/>
        <end position="95"/>
    </location>
</feature>
<keyword evidence="2" id="KW-0472">Membrane</keyword>
<dbReference type="Proteomes" id="UP000297851">
    <property type="component" value="Unassembled WGS sequence"/>
</dbReference>
<dbReference type="RefSeq" id="WP_134371664.1">
    <property type="nucleotide sequence ID" value="NZ_SOGO01000007.1"/>
</dbReference>
<evidence type="ECO:0000256" key="1">
    <source>
        <dbReference type="SAM" id="MobiDB-lite"/>
    </source>
</evidence>
<evidence type="ECO:0000313" key="3">
    <source>
        <dbReference type="EMBL" id="TFD06774.1"/>
    </source>
</evidence>
<comment type="caution">
    <text evidence="3">The sequence shown here is derived from an EMBL/GenBank/DDBJ whole genome shotgun (WGS) entry which is preliminary data.</text>
</comment>
<protein>
    <submittedName>
        <fullName evidence="3">Uncharacterized protein</fullName>
    </submittedName>
</protein>
<dbReference type="EMBL" id="SOGO01000007">
    <property type="protein sequence ID" value="TFD06774.1"/>
    <property type="molecule type" value="Genomic_DNA"/>
</dbReference>
<organism evidence="3 4">
    <name type="scientific">Cryobacterium sandaracinum</name>
    <dbReference type="NCBI Taxonomy" id="1259247"/>
    <lineage>
        <taxon>Bacteria</taxon>
        <taxon>Bacillati</taxon>
        <taxon>Actinomycetota</taxon>
        <taxon>Actinomycetes</taxon>
        <taxon>Micrococcales</taxon>
        <taxon>Microbacteriaceae</taxon>
        <taxon>Cryobacterium</taxon>
    </lineage>
</organism>
<accession>A0ABY2JMC6</accession>
<sequence length="95" mass="10031">MIAIGVLTVVLAVQGPGMAPDGWQVELAAALGHWAAVIQQFLAFIPGWISTLTVFSALGALVWTALRSRKHAATPTASGNRPDQAHTRAQTEKSQ</sequence>
<keyword evidence="2" id="KW-0812">Transmembrane</keyword>
<feature type="transmembrane region" description="Helical" evidence="2">
    <location>
        <begin position="41"/>
        <end position="66"/>
    </location>
</feature>
<keyword evidence="4" id="KW-1185">Reference proteome</keyword>
<feature type="region of interest" description="Disordered" evidence="1">
    <location>
        <begin position="71"/>
        <end position="95"/>
    </location>
</feature>
<name>A0ABY2JMC6_9MICO</name>